<dbReference type="Gene3D" id="2.60.120.10">
    <property type="entry name" value="Jelly Rolls"/>
    <property type="match status" value="1"/>
</dbReference>
<accession>W9B0S3</accession>
<keyword evidence="5" id="KW-0560">Oxidoreductase</keyword>
<feature type="active site" description="Proton donor" evidence="3">
    <location>
        <position position="133"/>
    </location>
</feature>
<evidence type="ECO:0000256" key="1">
    <source>
        <dbReference type="ARBA" id="ARBA00010154"/>
    </source>
</evidence>
<dbReference type="PANTHER" id="PTHR10491">
    <property type="entry name" value="DTDP-4-DEHYDRORHAMNOSE REDUCTASE"/>
    <property type="match status" value="1"/>
</dbReference>
<evidence type="ECO:0000313" key="7">
    <source>
        <dbReference type="EMBL" id="CDO11398.1"/>
    </source>
</evidence>
<sequence length="478" mass="51786">MVEYEKALRATETPIPGLTLWELPVHGDNRGWFKENWQRQKMVAAGLPDFGPVQNNVSFNDAVGTTRGIHAEPWDKYVSVVSGRVFGAWVDLRTGPTFGSVFTAELDPSRAVFVPRGVGNAFQTLEPNTSYTYLVNDHYSPAAVYPSVNPADETLDIRWPVPLDRAVLSVKDRAHPRLKDVAPMPPRKILVLGGTGQVGSALRELYADRSGVEFAGRATMDLAAGTDVHSVFRWRDYDVVINAAAYTAVDLAETAQGRTAAWATNVSGVAALARVCTTYGLTLVHISSDYVFDGAAADPYREDAPVAPLGVYGQTKAAADQIVTTVPRHYILRTSWVVGKGQNFVRTMLSLAERGINPAVVDDQYGRLTFAPELARAVRHLTETGAPYGLYNVTGSGAVGSRADIARRVFELAGHDPDRVVAVSTDRYVASIAGPVALRPRNSVLDLSKIQAAGFMTVDAQESLVGYIQRELSTNPSI</sequence>
<comment type="caution">
    <text evidence="7">The sequence shown here is derived from an EMBL/GenBank/DDBJ whole genome shotgun (WGS) entry which is preliminary data.</text>
</comment>
<feature type="domain" description="RmlD-like substrate binding" evidence="6">
    <location>
        <begin position="188"/>
        <end position="469"/>
    </location>
</feature>
<dbReference type="AlphaFoldDB" id="W9B0S3"/>
<dbReference type="InterPro" id="IPR029903">
    <property type="entry name" value="RmlD-like-bd"/>
</dbReference>
<evidence type="ECO:0000256" key="5">
    <source>
        <dbReference type="RuleBase" id="RU364082"/>
    </source>
</evidence>
<dbReference type="CDD" id="cd05254">
    <property type="entry name" value="dTDP_HR_like_SDR_e"/>
    <property type="match status" value="1"/>
</dbReference>
<dbReference type="Gene3D" id="3.90.25.10">
    <property type="entry name" value="UDP-galactose 4-epimerase, domain 1"/>
    <property type="match status" value="1"/>
</dbReference>
<dbReference type="eggNOG" id="COG1091">
    <property type="taxonomic scope" value="Bacteria"/>
</dbReference>
<feature type="site" description="Participates in a stacking interaction with the thymidine ring of dTDP-4-oxo-6-deoxyglucose" evidence="4">
    <location>
        <position position="139"/>
    </location>
</feature>
<comment type="pathway">
    <text evidence="5">Carbohydrate biosynthesis; dTDP-L-rhamnose biosynthesis.</text>
</comment>
<evidence type="ECO:0000256" key="2">
    <source>
        <dbReference type="ARBA" id="ARBA00010944"/>
    </source>
</evidence>
<dbReference type="GO" id="GO:0019305">
    <property type="term" value="P:dTDP-rhamnose biosynthetic process"/>
    <property type="evidence" value="ECO:0007669"/>
    <property type="project" value="UniProtKB-UniPathway"/>
</dbReference>
<dbReference type="Gene3D" id="3.40.50.720">
    <property type="entry name" value="NAD(P)-binding Rossmann-like Domain"/>
    <property type="match status" value="1"/>
</dbReference>
<dbReference type="Pfam" id="PF00908">
    <property type="entry name" value="dTDP_sugar_isom"/>
    <property type="match status" value="1"/>
</dbReference>
<dbReference type="EC" id="1.1.1.133" evidence="5"/>
<organism evidence="7 8">
    <name type="scientific">Mycolicibacterium cosmeticum</name>
    <dbReference type="NCBI Taxonomy" id="258533"/>
    <lineage>
        <taxon>Bacteria</taxon>
        <taxon>Bacillati</taxon>
        <taxon>Actinomycetota</taxon>
        <taxon>Actinomycetes</taxon>
        <taxon>Mycobacteriales</taxon>
        <taxon>Mycobacteriaceae</taxon>
        <taxon>Mycolicibacterium</taxon>
    </lineage>
</organism>
<dbReference type="Pfam" id="PF04321">
    <property type="entry name" value="RmlD_sub_bind"/>
    <property type="match status" value="1"/>
</dbReference>
<dbReference type="InterPro" id="IPR005913">
    <property type="entry name" value="dTDP_dehydrorham_reduct"/>
</dbReference>
<dbReference type="InterPro" id="IPR011051">
    <property type="entry name" value="RmlC_Cupin_sf"/>
</dbReference>
<keyword evidence="8" id="KW-1185">Reference proteome</keyword>
<dbReference type="SUPFAM" id="SSF51182">
    <property type="entry name" value="RmlC-like cupins"/>
    <property type="match status" value="1"/>
</dbReference>
<evidence type="ECO:0000256" key="3">
    <source>
        <dbReference type="PIRSR" id="PIRSR600888-1"/>
    </source>
</evidence>
<dbReference type="InterPro" id="IPR000888">
    <property type="entry name" value="RmlC-like"/>
</dbReference>
<dbReference type="GO" id="GO:0008830">
    <property type="term" value="F:dTDP-4-dehydrorhamnose 3,5-epimerase activity"/>
    <property type="evidence" value="ECO:0007669"/>
    <property type="project" value="InterPro"/>
</dbReference>
<dbReference type="Proteomes" id="UP000028870">
    <property type="component" value="Unassembled WGS sequence"/>
</dbReference>
<protein>
    <recommendedName>
        <fullName evidence="5">dTDP-4-dehydrorhamnose reductase</fullName>
        <ecNumber evidence="5">1.1.1.133</ecNumber>
    </recommendedName>
</protein>
<name>W9B0S3_MYCCO</name>
<dbReference type="InterPro" id="IPR036291">
    <property type="entry name" value="NAD(P)-bd_dom_sf"/>
</dbReference>
<dbReference type="eggNOG" id="COG1898">
    <property type="taxonomic scope" value="Bacteria"/>
</dbReference>
<feature type="active site" description="Proton acceptor" evidence="3">
    <location>
        <position position="70"/>
    </location>
</feature>
<evidence type="ECO:0000259" key="6">
    <source>
        <dbReference type="Pfam" id="PF04321"/>
    </source>
</evidence>
<keyword evidence="5" id="KW-0521">NADP</keyword>
<dbReference type="GO" id="GO:0005829">
    <property type="term" value="C:cytosol"/>
    <property type="evidence" value="ECO:0007669"/>
    <property type="project" value="TreeGrafter"/>
</dbReference>
<comment type="similarity">
    <text evidence="2 5">Belongs to the dTDP-4-dehydrorhamnose reductase family.</text>
</comment>
<dbReference type="SUPFAM" id="SSF51735">
    <property type="entry name" value="NAD(P)-binding Rossmann-fold domains"/>
    <property type="match status" value="1"/>
</dbReference>
<dbReference type="UniPathway" id="UPA00124"/>
<dbReference type="RefSeq" id="WP_036403864.1">
    <property type="nucleotide sequence ID" value="NZ_CCBB010000003.1"/>
</dbReference>
<reference evidence="7" key="1">
    <citation type="submission" date="2014-03" db="EMBL/GenBank/DDBJ databases">
        <title>Draft Genome Sequence of Mycobacterium cosmeticum DSM 44829.</title>
        <authorList>
            <person name="Croce O."/>
            <person name="Robert C."/>
            <person name="Raoult D."/>
            <person name="Drancourt M."/>
        </authorList>
    </citation>
    <scope>NUCLEOTIDE SEQUENCE [LARGE SCALE GENOMIC DNA]</scope>
    <source>
        <strain evidence="7">DSM 44829</strain>
    </source>
</reference>
<dbReference type="InterPro" id="IPR014710">
    <property type="entry name" value="RmlC-like_jellyroll"/>
</dbReference>
<evidence type="ECO:0000256" key="4">
    <source>
        <dbReference type="PIRSR" id="PIRSR600888-3"/>
    </source>
</evidence>
<dbReference type="STRING" id="258533.BN977_06240"/>
<reference evidence="7" key="2">
    <citation type="submission" date="2014-03" db="EMBL/GenBank/DDBJ databases">
        <authorList>
            <person name="Urmite Genomes"/>
        </authorList>
    </citation>
    <scope>NUCLEOTIDE SEQUENCE</scope>
    <source>
        <strain evidence="7">DSM 44829</strain>
    </source>
</reference>
<dbReference type="CDD" id="cd00438">
    <property type="entry name" value="cupin_RmlC"/>
    <property type="match status" value="1"/>
</dbReference>
<dbReference type="EMBL" id="CCBB010000003">
    <property type="protein sequence ID" value="CDO11398.1"/>
    <property type="molecule type" value="Genomic_DNA"/>
</dbReference>
<gene>
    <name evidence="7" type="ORF">BN977_06240</name>
</gene>
<dbReference type="PANTHER" id="PTHR10491:SF4">
    <property type="entry name" value="METHIONINE ADENOSYLTRANSFERASE 2 SUBUNIT BETA"/>
    <property type="match status" value="1"/>
</dbReference>
<proteinExistence type="inferred from homology"/>
<dbReference type="GO" id="GO:0008831">
    <property type="term" value="F:dTDP-4-dehydrorhamnose reductase activity"/>
    <property type="evidence" value="ECO:0007669"/>
    <property type="project" value="UniProtKB-EC"/>
</dbReference>
<evidence type="ECO:0000313" key="8">
    <source>
        <dbReference type="Proteomes" id="UP000028870"/>
    </source>
</evidence>
<comment type="similarity">
    <text evidence="1">Belongs to the dTDP-4-dehydrorhamnose 3,5-epimerase family.</text>
</comment>
<comment type="function">
    <text evidence="5">Catalyzes the reduction of dTDP-6-deoxy-L-lyxo-4-hexulose to yield dTDP-L-rhamnose.</text>
</comment>
<dbReference type="OrthoDB" id="9803892at2"/>